<accession>A0A9D2LK49</accession>
<organism evidence="2 3">
    <name type="scientific">Candidatus Oscillibacter excrementigallinarum</name>
    <dbReference type="NCBI Taxonomy" id="2838716"/>
    <lineage>
        <taxon>Bacteria</taxon>
        <taxon>Bacillati</taxon>
        <taxon>Bacillota</taxon>
        <taxon>Clostridia</taxon>
        <taxon>Eubacteriales</taxon>
        <taxon>Oscillospiraceae</taxon>
        <taxon>Oscillibacter</taxon>
    </lineage>
</organism>
<evidence type="ECO:0000313" key="3">
    <source>
        <dbReference type="Proteomes" id="UP000823824"/>
    </source>
</evidence>
<reference evidence="2" key="2">
    <citation type="submission" date="2021-04" db="EMBL/GenBank/DDBJ databases">
        <authorList>
            <person name="Gilroy R."/>
        </authorList>
    </citation>
    <scope>NUCLEOTIDE SEQUENCE</scope>
    <source>
        <strain evidence="2">ChiBcec18-1249</strain>
    </source>
</reference>
<evidence type="ECO:0000256" key="1">
    <source>
        <dbReference type="SAM" id="Phobius"/>
    </source>
</evidence>
<protein>
    <recommendedName>
        <fullName evidence="4">DUF4179 domain-containing protein</fullName>
    </recommendedName>
</protein>
<proteinExistence type="predicted"/>
<gene>
    <name evidence="2" type="ORF">H9787_11070</name>
</gene>
<evidence type="ECO:0000313" key="2">
    <source>
        <dbReference type="EMBL" id="HJB14233.1"/>
    </source>
</evidence>
<dbReference type="Proteomes" id="UP000823824">
    <property type="component" value="Unassembled WGS sequence"/>
</dbReference>
<feature type="transmembrane region" description="Helical" evidence="1">
    <location>
        <begin position="47"/>
        <end position="68"/>
    </location>
</feature>
<reference evidence="2" key="1">
    <citation type="journal article" date="2021" name="PeerJ">
        <title>Extensive microbial diversity within the chicken gut microbiome revealed by metagenomics and culture.</title>
        <authorList>
            <person name="Gilroy R."/>
            <person name="Ravi A."/>
            <person name="Getino M."/>
            <person name="Pursley I."/>
            <person name="Horton D.L."/>
            <person name="Alikhan N.F."/>
            <person name="Baker D."/>
            <person name="Gharbi K."/>
            <person name="Hall N."/>
            <person name="Watson M."/>
            <person name="Adriaenssens E.M."/>
            <person name="Foster-Nyarko E."/>
            <person name="Jarju S."/>
            <person name="Secka A."/>
            <person name="Antonio M."/>
            <person name="Oren A."/>
            <person name="Chaudhuri R.R."/>
            <person name="La Ragione R."/>
            <person name="Hildebrand F."/>
            <person name="Pallen M.J."/>
        </authorList>
    </citation>
    <scope>NUCLEOTIDE SEQUENCE</scope>
    <source>
        <strain evidence="2">ChiBcec18-1249</strain>
    </source>
</reference>
<dbReference type="AlphaFoldDB" id="A0A9D2LK49"/>
<keyword evidence="1" id="KW-0472">Membrane</keyword>
<name>A0A9D2LK49_9FIRM</name>
<evidence type="ECO:0008006" key="4">
    <source>
        <dbReference type="Google" id="ProtNLM"/>
    </source>
</evidence>
<comment type="caution">
    <text evidence="2">The sequence shown here is derived from an EMBL/GenBank/DDBJ whole genome shotgun (WGS) entry which is preliminary data.</text>
</comment>
<sequence>MNRYANMMEELPVPADQGERLKQRVLAAGGAERKAVPYRPWSLARKALLAAVAAAVLAASVGAASKLVPWNRFFQESFDAVDPELADTVFQSVETAQVCGDVTVTVREAVMDQRAVWLLVDYQLPEDTDMDQVRMDTVSPPLFDLYQGSVSWAELEGLTSHEAKNGPMQELNNLYLVETTSIEAVDPETRTLTVLLYGRCDRAPASGEPLTLFAWLPPAVKAETGWEPLADHPAAVTFTPIHTSAQVSGTVRAGQARYSAEVTALTVTITAEAAREEDLPYGTMMRLRAELLLRDGTAVPLRTISNWSGGTPSDSSGQWQITCVTTLRTVLDPGEVTAIRIGEIGPVPAARIELR</sequence>
<dbReference type="EMBL" id="DWZJ01000100">
    <property type="protein sequence ID" value="HJB14233.1"/>
    <property type="molecule type" value="Genomic_DNA"/>
</dbReference>
<keyword evidence="1" id="KW-0812">Transmembrane</keyword>
<keyword evidence="1" id="KW-1133">Transmembrane helix</keyword>